<dbReference type="Gene3D" id="2.60.120.10">
    <property type="entry name" value="Jelly Rolls"/>
    <property type="match status" value="1"/>
</dbReference>
<proteinExistence type="predicted"/>
<evidence type="ECO:0000313" key="5">
    <source>
        <dbReference type="EMBL" id="KRO17268.1"/>
    </source>
</evidence>
<dbReference type="GO" id="GO:0003677">
    <property type="term" value="F:DNA binding"/>
    <property type="evidence" value="ECO:0007669"/>
    <property type="project" value="UniProtKB-KW"/>
</dbReference>
<dbReference type="GO" id="GO:0006355">
    <property type="term" value="P:regulation of DNA-templated transcription"/>
    <property type="evidence" value="ECO:0007669"/>
    <property type="project" value="InterPro"/>
</dbReference>
<dbReference type="EMBL" id="JQCE01000020">
    <property type="protein sequence ID" value="KRO17268.1"/>
    <property type="molecule type" value="Genomic_DNA"/>
</dbReference>
<keyword evidence="2" id="KW-0238">DNA-binding</keyword>
<dbReference type="RefSeq" id="WP_056992702.1">
    <property type="nucleotide sequence ID" value="NZ_JQCE01000020.1"/>
</dbReference>
<dbReference type="SUPFAM" id="SSF46785">
    <property type="entry name" value="Winged helix' DNA-binding domain"/>
    <property type="match status" value="1"/>
</dbReference>
<name>A0A0R2MUX0_9LACO</name>
<dbReference type="InterPro" id="IPR036388">
    <property type="entry name" value="WH-like_DNA-bd_sf"/>
</dbReference>
<dbReference type="STRING" id="1293598.IV56_GL000388"/>
<dbReference type="Pfam" id="PF13545">
    <property type="entry name" value="HTH_Crp_2"/>
    <property type="match status" value="1"/>
</dbReference>
<sequence length="221" mass="25967">MVLTDIEFLINFLEERHVPKIKKTRHTYLTYHGLEERYTYVLINGIIKNSIILQDGREYNISYITKPDVISLLRDEVSKYTEQPFNVRIESDEATFFQIDRVTFWNYVNSTPELGDYVKNYYRKKLSENIYRIQRMVMNGKNGALCEFLYSLIDLFGVKVPDGILIDFVVTNEDIANFTGISSRSSVNRMLNTLRQNGVFEMQDHKFLIKNVSYLLDNIAN</sequence>
<evidence type="ECO:0000313" key="6">
    <source>
        <dbReference type="Proteomes" id="UP000050969"/>
    </source>
</evidence>
<keyword evidence="6" id="KW-1185">Reference proteome</keyword>
<reference evidence="5 6" key="1">
    <citation type="journal article" date="2015" name="Genome Announc.">
        <title>Expanding the biotechnology potential of lactobacilli through comparative genomics of 213 strains and associated genera.</title>
        <authorList>
            <person name="Sun Z."/>
            <person name="Harris H.M."/>
            <person name="McCann A."/>
            <person name="Guo C."/>
            <person name="Argimon S."/>
            <person name="Zhang W."/>
            <person name="Yang X."/>
            <person name="Jeffery I.B."/>
            <person name="Cooney J.C."/>
            <person name="Kagawa T.F."/>
            <person name="Liu W."/>
            <person name="Song Y."/>
            <person name="Salvetti E."/>
            <person name="Wrobel A."/>
            <person name="Rasinkangas P."/>
            <person name="Parkhill J."/>
            <person name="Rea M.C."/>
            <person name="O'Sullivan O."/>
            <person name="Ritari J."/>
            <person name="Douillard F.P."/>
            <person name="Paul Ross R."/>
            <person name="Yang R."/>
            <person name="Briner A.E."/>
            <person name="Felis G.E."/>
            <person name="de Vos W.M."/>
            <person name="Barrangou R."/>
            <person name="Klaenhammer T.R."/>
            <person name="Caufield P.W."/>
            <person name="Cui Y."/>
            <person name="Zhang H."/>
            <person name="O'Toole P.W."/>
        </authorList>
    </citation>
    <scope>NUCLEOTIDE SEQUENCE [LARGE SCALE GENOMIC DNA]</scope>
    <source>
        <strain evidence="5 6">DSM 24301</strain>
    </source>
</reference>
<dbReference type="InterPro" id="IPR018490">
    <property type="entry name" value="cNMP-bd_dom_sf"/>
</dbReference>
<accession>A0A0R2MUX0</accession>
<comment type="caution">
    <text evidence="5">The sequence shown here is derived from an EMBL/GenBank/DDBJ whole genome shotgun (WGS) entry which is preliminary data.</text>
</comment>
<dbReference type="PROSITE" id="PS51063">
    <property type="entry name" value="HTH_CRP_2"/>
    <property type="match status" value="1"/>
</dbReference>
<dbReference type="InterPro" id="IPR014710">
    <property type="entry name" value="RmlC-like_jellyroll"/>
</dbReference>
<evidence type="ECO:0000256" key="1">
    <source>
        <dbReference type="ARBA" id="ARBA00023015"/>
    </source>
</evidence>
<evidence type="ECO:0000256" key="2">
    <source>
        <dbReference type="ARBA" id="ARBA00023125"/>
    </source>
</evidence>
<dbReference type="PATRIC" id="fig|1293598.4.peg.419"/>
<dbReference type="Proteomes" id="UP000050969">
    <property type="component" value="Unassembled WGS sequence"/>
</dbReference>
<gene>
    <name evidence="5" type="ORF">IV56_GL000388</name>
</gene>
<evidence type="ECO:0000259" key="4">
    <source>
        <dbReference type="PROSITE" id="PS51063"/>
    </source>
</evidence>
<feature type="domain" description="HTH crp-type" evidence="4">
    <location>
        <begin position="139"/>
        <end position="213"/>
    </location>
</feature>
<keyword evidence="1" id="KW-0805">Transcription regulation</keyword>
<dbReference type="InterPro" id="IPR036390">
    <property type="entry name" value="WH_DNA-bd_sf"/>
</dbReference>
<dbReference type="AlphaFoldDB" id="A0A0R2MUX0"/>
<dbReference type="InterPro" id="IPR012318">
    <property type="entry name" value="HTH_CRP"/>
</dbReference>
<protein>
    <submittedName>
        <fullName evidence="5">Bacterial regulatory s, crp family protein</fullName>
    </submittedName>
</protein>
<evidence type="ECO:0000256" key="3">
    <source>
        <dbReference type="ARBA" id="ARBA00023163"/>
    </source>
</evidence>
<dbReference type="SUPFAM" id="SSF51206">
    <property type="entry name" value="cAMP-binding domain-like"/>
    <property type="match status" value="1"/>
</dbReference>
<dbReference type="Gene3D" id="1.10.10.10">
    <property type="entry name" value="Winged helix-like DNA-binding domain superfamily/Winged helix DNA-binding domain"/>
    <property type="match status" value="1"/>
</dbReference>
<keyword evidence="3" id="KW-0804">Transcription</keyword>
<organism evidence="5 6">
    <name type="scientific">Lacticaseibacillus saniviri JCM 17471 = DSM 24301</name>
    <dbReference type="NCBI Taxonomy" id="1293598"/>
    <lineage>
        <taxon>Bacteria</taxon>
        <taxon>Bacillati</taxon>
        <taxon>Bacillota</taxon>
        <taxon>Bacilli</taxon>
        <taxon>Lactobacillales</taxon>
        <taxon>Lactobacillaceae</taxon>
        <taxon>Lacticaseibacillus</taxon>
    </lineage>
</organism>